<keyword evidence="5" id="KW-0560">Oxidoreductase</keyword>
<organism evidence="10 11">
    <name type="scientific">Clohesyomyces aquaticus</name>
    <dbReference type="NCBI Taxonomy" id="1231657"/>
    <lineage>
        <taxon>Eukaryota</taxon>
        <taxon>Fungi</taxon>
        <taxon>Dikarya</taxon>
        <taxon>Ascomycota</taxon>
        <taxon>Pezizomycotina</taxon>
        <taxon>Dothideomycetes</taxon>
        <taxon>Pleosporomycetidae</taxon>
        <taxon>Pleosporales</taxon>
        <taxon>Lindgomycetaceae</taxon>
        <taxon>Clohesyomyces</taxon>
    </lineage>
</organism>
<sequence>MRTTCDGFCSFHKGILQILVTRPRLVLLPNKKVPAHGDTAHYYNAPGPNDIRGPCPADDDIVTEKPSIGCDATSRTTAVSLLGKRPGLDGHNKFEGDTSLTRNDYFLANDDNYDFNGTLFSEMKAVVDRVILFGPLSFLLYGAASFLYELFPSYGNRGISDLAIMKFFFGAVEGYSAPGGWRHVPERIPDKWFSRRAPYTNNDVTIEILALYTAYPKSFGGNFGTSNFDTLQTSFGGIITDGKLLSLATAADIECLLYQLGTLAVPHSTELDGGKLNPVFKNPGCALKPDQTLG</sequence>
<feature type="domain" description="Heme haloperoxidase family profile" evidence="9">
    <location>
        <begin position="39"/>
        <end position="206"/>
    </location>
</feature>
<keyword evidence="2" id="KW-0575">Peroxidase</keyword>
<dbReference type="EMBL" id="MCFA01000233">
    <property type="protein sequence ID" value="ORX97498.1"/>
    <property type="molecule type" value="Genomic_DNA"/>
</dbReference>
<evidence type="ECO:0000256" key="3">
    <source>
        <dbReference type="ARBA" id="ARBA00022617"/>
    </source>
</evidence>
<dbReference type="Pfam" id="PF01328">
    <property type="entry name" value="Peroxidase_2"/>
    <property type="match status" value="1"/>
</dbReference>
<keyword evidence="8" id="KW-0812">Transmembrane</keyword>
<name>A0A1Y1YHU2_9PLEO</name>
<evidence type="ECO:0000256" key="6">
    <source>
        <dbReference type="ARBA" id="ARBA00023004"/>
    </source>
</evidence>
<dbReference type="InterPro" id="IPR000028">
    <property type="entry name" value="Chloroperoxidase"/>
</dbReference>
<dbReference type="GO" id="GO:0004601">
    <property type="term" value="F:peroxidase activity"/>
    <property type="evidence" value="ECO:0007669"/>
    <property type="project" value="UniProtKB-KW"/>
</dbReference>
<evidence type="ECO:0000313" key="10">
    <source>
        <dbReference type="EMBL" id="ORX97498.1"/>
    </source>
</evidence>
<feature type="transmembrane region" description="Helical" evidence="8">
    <location>
        <begin position="130"/>
        <end position="151"/>
    </location>
</feature>
<dbReference type="AlphaFoldDB" id="A0A1Y1YHU2"/>
<dbReference type="STRING" id="1231657.A0A1Y1YHU2"/>
<dbReference type="OrthoDB" id="407298at2759"/>
<keyword evidence="11" id="KW-1185">Reference proteome</keyword>
<keyword evidence="4" id="KW-0479">Metal-binding</keyword>
<evidence type="ECO:0000256" key="4">
    <source>
        <dbReference type="ARBA" id="ARBA00022723"/>
    </source>
</evidence>
<evidence type="ECO:0000256" key="7">
    <source>
        <dbReference type="ARBA" id="ARBA00025795"/>
    </source>
</evidence>
<dbReference type="InterPro" id="IPR036851">
    <property type="entry name" value="Chloroperoxidase-like_sf"/>
</dbReference>
<accession>A0A1Y1YHU2</accession>
<evidence type="ECO:0000256" key="2">
    <source>
        <dbReference type="ARBA" id="ARBA00022559"/>
    </source>
</evidence>
<keyword evidence="3" id="KW-0349">Heme</keyword>
<proteinExistence type="inferred from homology"/>
<gene>
    <name evidence="10" type="ORF">BCR34DRAFT_628578</name>
</gene>
<dbReference type="SUPFAM" id="SSF47571">
    <property type="entry name" value="Cloroperoxidase"/>
    <property type="match status" value="1"/>
</dbReference>
<protein>
    <recommendedName>
        <fullName evidence="9">Heme haloperoxidase family profile domain-containing protein</fullName>
    </recommendedName>
</protein>
<keyword evidence="6" id="KW-0408">Iron</keyword>
<evidence type="ECO:0000256" key="8">
    <source>
        <dbReference type="SAM" id="Phobius"/>
    </source>
</evidence>
<comment type="caution">
    <text evidence="10">The sequence shown here is derived from an EMBL/GenBank/DDBJ whole genome shotgun (WGS) entry which is preliminary data.</text>
</comment>
<keyword evidence="8" id="KW-1133">Transmembrane helix</keyword>
<dbReference type="PANTHER" id="PTHR33577:SF15">
    <property type="entry name" value="HEME HALOPEROXIDASE FAMILY PROFILE DOMAIN-CONTAINING PROTEIN"/>
    <property type="match status" value="1"/>
</dbReference>
<comment type="similarity">
    <text evidence="7">Belongs to the chloroperoxidase family.</text>
</comment>
<dbReference type="GO" id="GO:0046872">
    <property type="term" value="F:metal ion binding"/>
    <property type="evidence" value="ECO:0007669"/>
    <property type="project" value="UniProtKB-KW"/>
</dbReference>
<keyword evidence="8" id="KW-0472">Membrane</keyword>
<evidence type="ECO:0000256" key="1">
    <source>
        <dbReference type="ARBA" id="ARBA00001970"/>
    </source>
</evidence>
<dbReference type="Proteomes" id="UP000193144">
    <property type="component" value="Unassembled WGS sequence"/>
</dbReference>
<dbReference type="PANTHER" id="PTHR33577">
    <property type="entry name" value="STERIGMATOCYSTIN BIOSYNTHESIS PEROXIDASE STCC-RELATED"/>
    <property type="match status" value="1"/>
</dbReference>
<evidence type="ECO:0000259" key="9">
    <source>
        <dbReference type="PROSITE" id="PS51405"/>
    </source>
</evidence>
<evidence type="ECO:0000313" key="11">
    <source>
        <dbReference type="Proteomes" id="UP000193144"/>
    </source>
</evidence>
<evidence type="ECO:0000256" key="5">
    <source>
        <dbReference type="ARBA" id="ARBA00023002"/>
    </source>
</evidence>
<dbReference type="Gene3D" id="1.10.489.10">
    <property type="entry name" value="Chloroperoxidase-like"/>
    <property type="match status" value="2"/>
</dbReference>
<dbReference type="PROSITE" id="PS51405">
    <property type="entry name" value="HEME_HALOPEROXIDASE"/>
    <property type="match status" value="1"/>
</dbReference>
<reference evidence="10 11" key="1">
    <citation type="submission" date="2016-07" db="EMBL/GenBank/DDBJ databases">
        <title>Pervasive Adenine N6-methylation of Active Genes in Fungi.</title>
        <authorList>
            <consortium name="DOE Joint Genome Institute"/>
            <person name="Mondo S.J."/>
            <person name="Dannebaum R.O."/>
            <person name="Kuo R.C."/>
            <person name="Labutti K."/>
            <person name="Haridas S."/>
            <person name="Kuo A."/>
            <person name="Salamov A."/>
            <person name="Ahrendt S.R."/>
            <person name="Lipzen A."/>
            <person name="Sullivan W."/>
            <person name="Andreopoulos W.B."/>
            <person name="Clum A."/>
            <person name="Lindquist E."/>
            <person name="Daum C."/>
            <person name="Ramamoorthy G.K."/>
            <person name="Gryganskyi A."/>
            <person name="Culley D."/>
            <person name="Magnuson J.K."/>
            <person name="James T.Y."/>
            <person name="O'Malley M.A."/>
            <person name="Stajich J.E."/>
            <person name="Spatafora J.W."/>
            <person name="Visel A."/>
            <person name="Grigoriev I.V."/>
        </authorList>
    </citation>
    <scope>NUCLEOTIDE SEQUENCE [LARGE SCALE GENOMIC DNA]</scope>
    <source>
        <strain evidence="10 11">CBS 115471</strain>
    </source>
</reference>
<comment type="cofactor">
    <cofactor evidence="1">
        <name>heme b</name>
        <dbReference type="ChEBI" id="CHEBI:60344"/>
    </cofactor>
</comment>